<dbReference type="SMART" id="SM01019">
    <property type="entry name" value="B3"/>
    <property type="match status" value="1"/>
</dbReference>
<evidence type="ECO:0000313" key="7">
    <source>
        <dbReference type="EMBL" id="GFP80959.1"/>
    </source>
</evidence>
<name>A0A830B6Q8_9LAMI</name>
<dbReference type="Proteomes" id="UP000653305">
    <property type="component" value="Unassembled WGS sequence"/>
</dbReference>
<dbReference type="SUPFAM" id="SSF101936">
    <property type="entry name" value="DNA-binding pseudobarrel domain"/>
    <property type="match status" value="1"/>
</dbReference>
<keyword evidence="4" id="KW-0804">Transcription</keyword>
<dbReference type="EMBL" id="BMAC01000025">
    <property type="protein sequence ID" value="GFP80959.1"/>
    <property type="molecule type" value="Genomic_DNA"/>
</dbReference>
<comment type="caution">
    <text evidence="7">The sequence shown here is derived from an EMBL/GenBank/DDBJ whole genome shotgun (WGS) entry which is preliminary data.</text>
</comment>
<dbReference type="Gene3D" id="2.40.330.10">
    <property type="entry name" value="DNA-binding pseudobarrel domain"/>
    <property type="match status" value="1"/>
</dbReference>
<feature type="domain" description="TF-B3" evidence="6">
    <location>
        <begin position="29"/>
        <end position="124"/>
    </location>
</feature>
<organism evidence="7 8">
    <name type="scientific">Phtheirospermum japonicum</name>
    <dbReference type="NCBI Taxonomy" id="374723"/>
    <lineage>
        <taxon>Eukaryota</taxon>
        <taxon>Viridiplantae</taxon>
        <taxon>Streptophyta</taxon>
        <taxon>Embryophyta</taxon>
        <taxon>Tracheophyta</taxon>
        <taxon>Spermatophyta</taxon>
        <taxon>Magnoliopsida</taxon>
        <taxon>eudicotyledons</taxon>
        <taxon>Gunneridae</taxon>
        <taxon>Pentapetalae</taxon>
        <taxon>asterids</taxon>
        <taxon>lamiids</taxon>
        <taxon>Lamiales</taxon>
        <taxon>Orobanchaceae</taxon>
        <taxon>Orobanchaceae incertae sedis</taxon>
        <taxon>Phtheirospermum</taxon>
    </lineage>
</organism>
<dbReference type="GO" id="GO:0003677">
    <property type="term" value="F:DNA binding"/>
    <property type="evidence" value="ECO:0007669"/>
    <property type="project" value="UniProtKB-KW"/>
</dbReference>
<reference evidence="7" key="1">
    <citation type="submission" date="2020-07" db="EMBL/GenBank/DDBJ databases">
        <title>Ethylene signaling mediates host invasion by parasitic plants.</title>
        <authorList>
            <person name="Yoshida S."/>
        </authorList>
    </citation>
    <scope>NUCLEOTIDE SEQUENCE</scope>
    <source>
        <strain evidence="7">Okayama</strain>
    </source>
</reference>
<dbReference type="GO" id="GO:0005634">
    <property type="term" value="C:nucleus"/>
    <property type="evidence" value="ECO:0007669"/>
    <property type="project" value="UniProtKB-SubCell"/>
</dbReference>
<dbReference type="PROSITE" id="PS50863">
    <property type="entry name" value="B3"/>
    <property type="match status" value="1"/>
</dbReference>
<evidence type="ECO:0000256" key="4">
    <source>
        <dbReference type="ARBA" id="ARBA00023163"/>
    </source>
</evidence>
<keyword evidence="5" id="KW-0539">Nucleus</keyword>
<sequence length="124" mass="14081">MQREVVKKETSIAYEKAVAFASARIKSPLIRLMQHSYVSYGFSLNVPLWFVRQNLPCKGAYSISMVTGGKRWSVRCIVNRRATVTGGWKGFVQDNGLKVGDVCIFQVVNNSKRHVWNVVIFRAE</sequence>
<evidence type="ECO:0000256" key="5">
    <source>
        <dbReference type="ARBA" id="ARBA00023242"/>
    </source>
</evidence>
<comment type="subcellular location">
    <subcellularLocation>
        <location evidence="1">Nucleus</location>
    </subcellularLocation>
</comment>
<dbReference type="Pfam" id="PF02362">
    <property type="entry name" value="B3"/>
    <property type="match status" value="1"/>
</dbReference>
<keyword evidence="3" id="KW-0238">DNA-binding</keyword>
<evidence type="ECO:0000259" key="6">
    <source>
        <dbReference type="PROSITE" id="PS50863"/>
    </source>
</evidence>
<dbReference type="CDD" id="cd10017">
    <property type="entry name" value="B3_DNA"/>
    <property type="match status" value="1"/>
</dbReference>
<evidence type="ECO:0000256" key="3">
    <source>
        <dbReference type="ARBA" id="ARBA00023125"/>
    </source>
</evidence>
<dbReference type="PANTHER" id="PTHR31391:SF106">
    <property type="entry name" value="B3 DOMAIN-CONTAINING PROTEIN OS01G0723500"/>
    <property type="match status" value="1"/>
</dbReference>
<protein>
    <submittedName>
        <fullName evidence="7">B3 domain-containing protein os01g0723500</fullName>
    </submittedName>
</protein>
<evidence type="ECO:0000256" key="2">
    <source>
        <dbReference type="ARBA" id="ARBA00023015"/>
    </source>
</evidence>
<dbReference type="InterPro" id="IPR003340">
    <property type="entry name" value="B3_DNA-bd"/>
</dbReference>
<gene>
    <name evidence="7" type="ORF">PHJA_000239200</name>
</gene>
<evidence type="ECO:0000313" key="8">
    <source>
        <dbReference type="Proteomes" id="UP000653305"/>
    </source>
</evidence>
<dbReference type="PANTHER" id="PTHR31391">
    <property type="entry name" value="B3 DOMAIN-CONTAINING PROTEIN OS11G0197600-RELATED"/>
    <property type="match status" value="1"/>
</dbReference>
<proteinExistence type="predicted"/>
<evidence type="ECO:0000256" key="1">
    <source>
        <dbReference type="ARBA" id="ARBA00004123"/>
    </source>
</evidence>
<dbReference type="InterPro" id="IPR015300">
    <property type="entry name" value="DNA-bd_pseudobarrel_sf"/>
</dbReference>
<accession>A0A830B6Q8</accession>
<dbReference type="InterPro" id="IPR044837">
    <property type="entry name" value="REM16-like"/>
</dbReference>
<keyword evidence="2" id="KW-0805">Transcription regulation</keyword>
<dbReference type="OrthoDB" id="913998at2759"/>
<dbReference type="AlphaFoldDB" id="A0A830B6Q8"/>
<keyword evidence="8" id="KW-1185">Reference proteome</keyword>